<evidence type="ECO:0000313" key="1">
    <source>
        <dbReference type="EMBL" id="AYL96525.1"/>
    </source>
</evidence>
<name>A0A494VZE9_9SPHI</name>
<protein>
    <submittedName>
        <fullName evidence="1">Uncharacterized protein</fullName>
    </submittedName>
</protein>
<dbReference type="Proteomes" id="UP000270046">
    <property type="component" value="Chromosome"/>
</dbReference>
<keyword evidence="2" id="KW-1185">Reference proteome</keyword>
<dbReference type="RefSeq" id="WP_119410122.1">
    <property type="nucleotide sequence ID" value="NZ_CP032869.1"/>
</dbReference>
<organism evidence="1 2">
    <name type="scientific">Mucilaginibacter celer</name>
    <dbReference type="NCBI Taxonomy" id="2305508"/>
    <lineage>
        <taxon>Bacteria</taxon>
        <taxon>Pseudomonadati</taxon>
        <taxon>Bacteroidota</taxon>
        <taxon>Sphingobacteriia</taxon>
        <taxon>Sphingobacteriales</taxon>
        <taxon>Sphingobacteriaceae</taxon>
        <taxon>Mucilaginibacter</taxon>
    </lineage>
</organism>
<gene>
    <name evidence="1" type="ORF">HYN43_014995</name>
</gene>
<accession>A0A494VZE9</accession>
<sequence length="59" mass="7005">MKETIINLIENESENTRLDFKFEQYAIEKGNIKKGEFLKDMCAFANLRSKVYNTEKLTR</sequence>
<evidence type="ECO:0000313" key="2">
    <source>
        <dbReference type="Proteomes" id="UP000270046"/>
    </source>
</evidence>
<dbReference type="EMBL" id="CP032869">
    <property type="protein sequence ID" value="AYL96525.1"/>
    <property type="molecule type" value="Genomic_DNA"/>
</dbReference>
<reference evidence="1 2" key="1">
    <citation type="submission" date="2018-10" db="EMBL/GenBank/DDBJ databases">
        <title>Genome sequencing of Mucilaginibacter sp. HYN0043.</title>
        <authorList>
            <person name="Kim M."/>
            <person name="Yi H."/>
        </authorList>
    </citation>
    <scope>NUCLEOTIDE SEQUENCE [LARGE SCALE GENOMIC DNA]</scope>
    <source>
        <strain evidence="1 2">HYN0043</strain>
    </source>
</reference>
<dbReference type="OrthoDB" id="800010at2"/>
<dbReference type="KEGG" id="muh:HYN43_014995"/>
<dbReference type="AlphaFoldDB" id="A0A494VZE9"/>
<proteinExistence type="predicted"/>